<dbReference type="EMBL" id="LXQA010261256">
    <property type="protein sequence ID" value="MCI38907.1"/>
    <property type="molecule type" value="Genomic_DNA"/>
</dbReference>
<organism evidence="2 3">
    <name type="scientific">Trifolium medium</name>
    <dbReference type="NCBI Taxonomy" id="97028"/>
    <lineage>
        <taxon>Eukaryota</taxon>
        <taxon>Viridiplantae</taxon>
        <taxon>Streptophyta</taxon>
        <taxon>Embryophyta</taxon>
        <taxon>Tracheophyta</taxon>
        <taxon>Spermatophyta</taxon>
        <taxon>Magnoliopsida</taxon>
        <taxon>eudicotyledons</taxon>
        <taxon>Gunneridae</taxon>
        <taxon>Pentapetalae</taxon>
        <taxon>rosids</taxon>
        <taxon>fabids</taxon>
        <taxon>Fabales</taxon>
        <taxon>Fabaceae</taxon>
        <taxon>Papilionoideae</taxon>
        <taxon>50 kb inversion clade</taxon>
        <taxon>NPAAA clade</taxon>
        <taxon>Hologalegina</taxon>
        <taxon>IRL clade</taxon>
        <taxon>Trifolieae</taxon>
        <taxon>Trifolium</taxon>
    </lineage>
</organism>
<accession>A0A392RRW2</accession>
<evidence type="ECO:0000313" key="3">
    <source>
        <dbReference type="Proteomes" id="UP000265520"/>
    </source>
</evidence>
<evidence type="ECO:0000313" key="2">
    <source>
        <dbReference type="EMBL" id="MCI38907.1"/>
    </source>
</evidence>
<feature type="region of interest" description="Disordered" evidence="1">
    <location>
        <begin position="1"/>
        <end position="68"/>
    </location>
</feature>
<comment type="caution">
    <text evidence="2">The sequence shown here is derived from an EMBL/GenBank/DDBJ whole genome shotgun (WGS) entry which is preliminary data.</text>
</comment>
<evidence type="ECO:0000256" key="1">
    <source>
        <dbReference type="SAM" id="MobiDB-lite"/>
    </source>
</evidence>
<protein>
    <submittedName>
        <fullName evidence="2">Uncharacterized protein</fullName>
    </submittedName>
</protein>
<reference evidence="2 3" key="1">
    <citation type="journal article" date="2018" name="Front. Plant Sci.">
        <title>Red Clover (Trifolium pratense) and Zigzag Clover (T. medium) - A Picture of Genomic Similarities and Differences.</title>
        <authorList>
            <person name="Dluhosova J."/>
            <person name="Istvanek J."/>
            <person name="Nedelnik J."/>
            <person name="Repkova J."/>
        </authorList>
    </citation>
    <scope>NUCLEOTIDE SEQUENCE [LARGE SCALE GENOMIC DNA]</scope>
    <source>
        <strain evidence="3">cv. 10/8</strain>
        <tissue evidence="2">Leaf</tissue>
    </source>
</reference>
<dbReference type="AlphaFoldDB" id="A0A392RRW2"/>
<name>A0A392RRW2_9FABA</name>
<keyword evidence="3" id="KW-1185">Reference proteome</keyword>
<proteinExistence type="predicted"/>
<feature type="non-terminal residue" evidence="2">
    <location>
        <position position="68"/>
    </location>
</feature>
<feature type="compositionally biased region" description="Basic and acidic residues" evidence="1">
    <location>
        <begin position="50"/>
        <end position="68"/>
    </location>
</feature>
<sequence length="68" mass="8298">MHKIEYFLAPPLPRNRPPPCHNPHPPRPHHYLCPRPHLHPHPRSPYLPRHLPDPTRSREESRRFQMNR</sequence>
<feature type="compositionally biased region" description="Basic residues" evidence="1">
    <location>
        <begin position="24"/>
        <end position="42"/>
    </location>
</feature>
<feature type="compositionally biased region" description="Pro residues" evidence="1">
    <location>
        <begin position="10"/>
        <end position="23"/>
    </location>
</feature>
<dbReference type="Proteomes" id="UP000265520">
    <property type="component" value="Unassembled WGS sequence"/>
</dbReference>